<feature type="compositionally biased region" description="Pro residues" evidence="1">
    <location>
        <begin position="217"/>
        <end position="226"/>
    </location>
</feature>
<feature type="compositionally biased region" description="Low complexity" evidence="1">
    <location>
        <begin position="157"/>
        <end position="174"/>
    </location>
</feature>
<sequence length="246" mass="24355">MTAVPPNDEQFIRQLLDESGVGTSLPLQASLLEMRAAGSAPVPAPSAELAAFMIPATTAPAVVPLRGRRRTTKGLVIGLAVAAATGLGVSGVAAANPQFHAAADQAVRHVVGIFAPAAGPQTPVQPVPDATTPGHGDQAQPTPTKAGTQTPAPDRQSASPAGTATAPAAGTGKPSTPPGEAAKESAKERNELPLVPDLPAPSGVPGVGSEKSGHPGPKVPVLPRPTGPADLPEVPVLPVLPAGPEH</sequence>
<evidence type="ECO:0000313" key="4">
    <source>
        <dbReference type="Proteomes" id="UP001165368"/>
    </source>
</evidence>
<name>A0ABS9L2K8_9MICC</name>
<keyword evidence="2" id="KW-0472">Membrane</keyword>
<proteinExistence type="predicted"/>
<feature type="region of interest" description="Disordered" evidence="1">
    <location>
        <begin position="119"/>
        <end position="246"/>
    </location>
</feature>
<protein>
    <submittedName>
        <fullName evidence="3">Uncharacterized protein</fullName>
    </submittedName>
</protein>
<accession>A0ABS9L2K8</accession>
<evidence type="ECO:0000256" key="2">
    <source>
        <dbReference type="SAM" id="Phobius"/>
    </source>
</evidence>
<keyword evidence="2" id="KW-0812">Transmembrane</keyword>
<keyword evidence="2" id="KW-1133">Transmembrane helix</keyword>
<gene>
    <name evidence="3" type="ORF">LVY72_02645</name>
</gene>
<feature type="compositionally biased region" description="Polar residues" evidence="1">
    <location>
        <begin position="139"/>
        <end position="151"/>
    </location>
</feature>
<feature type="compositionally biased region" description="Basic and acidic residues" evidence="1">
    <location>
        <begin position="181"/>
        <end position="191"/>
    </location>
</feature>
<evidence type="ECO:0000313" key="3">
    <source>
        <dbReference type="EMBL" id="MCG2620808.1"/>
    </source>
</evidence>
<reference evidence="3" key="1">
    <citation type="submission" date="2022-01" db="EMBL/GenBank/DDBJ databases">
        <authorList>
            <person name="Jo J.-H."/>
            <person name="Im W.-T."/>
        </authorList>
    </citation>
    <scope>NUCLEOTIDE SEQUENCE</scope>
    <source>
        <strain evidence="3">I2-34</strain>
    </source>
</reference>
<organism evidence="3 4">
    <name type="scientific">Arthrobacter hankyongi</name>
    <dbReference type="NCBI Taxonomy" id="2904801"/>
    <lineage>
        <taxon>Bacteria</taxon>
        <taxon>Bacillati</taxon>
        <taxon>Actinomycetota</taxon>
        <taxon>Actinomycetes</taxon>
        <taxon>Micrococcales</taxon>
        <taxon>Micrococcaceae</taxon>
        <taxon>Arthrobacter</taxon>
    </lineage>
</organism>
<feature type="transmembrane region" description="Helical" evidence="2">
    <location>
        <begin position="75"/>
        <end position="95"/>
    </location>
</feature>
<dbReference type="EMBL" id="JAKLTQ010000001">
    <property type="protein sequence ID" value="MCG2620808.1"/>
    <property type="molecule type" value="Genomic_DNA"/>
</dbReference>
<evidence type="ECO:0000256" key="1">
    <source>
        <dbReference type="SAM" id="MobiDB-lite"/>
    </source>
</evidence>
<comment type="caution">
    <text evidence="3">The sequence shown here is derived from an EMBL/GenBank/DDBJ whole genome shotgun (WGS) entry which is preliminary data.</text>
</comment>
<dbReference type="RefSeq" id="WP_237817893.1">
    <property type="nucleotide sequence ID" value="NZ_JAKLTQ010000001.1"/>
</dbReference>
<keyword evidence="4" id="KW-1185">Reference proteome</keyword>
<feature type="compositionally biased region" description="Low complexity" evidence="1">
    <location>
        <begin position="228"/>
        <end position="246"/>
    </location>
</feature>
<dbReference type="Proteomes" id="UP001165368">
    <property type="component" value="Unassembled WGS sequence"/>
</dbReference>